<dbReference type="InterPro" id="IPR001867">
    <property type="entry name" value="OmpR/PhoB-type_DNA-bd"/>
</dbReference>
<dbReference type="PANTHER" id="PTHR47691">
    <property type="entry name" value="REGULATOR-RELATED"/>
    <property type="match status" value="1"/>
</dbReference>
<proteinExistence type="inferred from homology"/>
<dbReference type="Proteomes" id="UP001596074">
    <property type="component" value="Unassembled WGS sequence"/>
</dbReference>
<evidence type="ECO:0000313" key="5">
    <source>
        <dbReference type="EMBL" id="MFC5744993.1"/>
    </source>
</evidence>
<feature type="DNA-binding region" description="OmpR/PhoB-type" evidence="3">
    <location>
        <begin position="1"/>
        <end position="97"/>
    </location>
</feature>
<evidence type="ECO:0000259" key="4">
    <source>
        <dbReference type="PROSITE" id="PS51755"/>
    </source>
</evidence>
<dbReference type="SMART" id="SM00028">
    <property type="entry name" value="TPR"/>
    <property type="match status" value="4"/>
</dbReference>
<dbReference type="Gene3D" id="1.10.10.10">
    <property type="entry name" value="Winged helix-like DNA-binding domain superfamily/Winged helix DNA-binding domain"/>
    <property type="match status" value="1"/>
</dbReference>
<comment type="similarity">
    <text evidence="1">Belongs to the AfsR/DnrI/RedD regulatory family.</text>
</comment>
<dbReference type="Pfam" id="PF00486">
    <property type="entry name" value="Trans_reg_C"/>
    <property type="match status" value="1"/>
</dbReference>
<dbReference type="SUPFAM" id="SSF46894">
    <property type="entry name" value="C-terminal effector domain of the bipartite response regulators"/>
    <property type="match status" value="1"/>
</dbReference>
<gene>
    <name evidence="5" type="ORF">ACFPZN_05125</name>
</gene>
<comment type="caution">
    <text evidence="5">The sequence shown here is derived from an EMBL/GenBank/DDBJ whole genome shotgun (WGS) entry which is preliminary data.</text>
</comment>
<dbReference type="InterPro" id="IPR019734">
    <property type="entry name" value="TPR_rpt"/>
</dbReference>
<dbReference type="InterPro" id="IPR041617">
    <property type="entry name" value="TPR_MalT"/>
</dbReference>
<accession>A0ABW0ZR43</accession>
<keyword evidence="2 3" id="KW-0238">DNA-binding</keyword>
<dbReference type="InterPro" id="IPR036388">
    <property type="entry name" value="WH-like_DNA-bd_sf"/>
</dbReference>
<dbReference type="SUPFAM" id="SSF48452">
    <property type="entry name" value="TPR-like"/>
    <property type="match status" value="3"/>
</dbReference>
<dbReference type="Gene3D" id="3.40.50.300">
    <property type="entry name" value="P-loop containing nucleotide triphosphate hydrolases"/>
    <property type="match status" value="1"/>
</dbReference>
<dbReference type="SUPFAM" id="SSF52540">
    <property type="entry name" value="P-loop containing nucleoside triphosphate hydrolases"/>
    <property type="match status" value="1"/>
</dbReference>
<dbReference type="RefSeq" id="WP_378280618.1">
    <property type="nucleotide sequence ID" value="NZ_JBHSON010000005.1"/>
</dbReference>
<feature type="domain" description="OmpR/PhoB-type" evidence="4">
    <location>
        <begin position="1"/>
        <end position="97"/>
    </location>
</feature>
<evidence type="ECO:0000313" key="6">
    <source>
        <dbReference type="Proteomes" id="UP001596074"/>
    </source>
</evidence>
<evidence type="ECO:0000256" key="3">
    <source>
        <dbReference type="PROSITE-ProRule" id="PRU01091"/>
    </source>
</evidence>
<dbReference type="CDD" id="cd15831">
    <property type="entry name" value="BTAD"/>
    <property type="match status" value="1"/>
</dbReference>
<dbReference type="PRINTS" id="PR00364">
    <property type="entry name" value="DISEASERSIST"/>
</dbReference>
<dbReference type="SMART" id="SM01043">
    <property type="entry name" value="BTAD"/>
    <property type="match status" value="1"/>
</dbReference>
<dbReference type="Pfam" id="PF03704">
    <property type="entry name" value="BTAD"/>
    <property type="match status" value="1"/>
</dbReference>
<dbReference type="InterPro" id="IPR005158">
    <property type="entry name" value="BTAD"/>
</dbReference>
<sequence length="1151" mass="123901">MRFGVLGSLEVWAADGRAVRVPETKVRALLAVLLIHRGRPVPADRLIEDLWGTEPPGSPAATLRAKVSQLRRVLAGATGRPGLELVAFRSPGYLIRTVPGEVDADRFLALLRDADERAGADPRARARSLAQALDLWRGPAFADFADEEFARTEIQRLEERRLVAVEDLAETRLELGEHGTLVSELGDAVSVHPLRERLRAAYIRALYLSGRQSEALADYTGFRHLLQDELGIDPGPELVALHQAILRQDPALRTPPSRSPATARPVSNLPHPLTALIGREDAVREVRGLLASEERLVTLTGAGGVGKTRLAFEAARRSEDAFPDGVLAVELAAQPPAKAGSEGAARVAEAVAAVLGIRDDGPASRPAADERTRPLLERLVEAVRMKRMLLVLDNCEHVVGPAAELAAELLREAPDLRVLATSQEPLAVVGERLWTVQPLDLPPAEDAGDLLEGRSSAVRLFVARARAAAPGFALDASNAAAVAAICRRLDGIPLALELAATRVRAMGVHELAERLDDRFRVLTAAPRGLPARQRTLRAMIDWSWELLTEPERVVLRRLAVHAGGCTLRSAEEVCSGDGVRADEVLGLLGRLIDRSLVVPVHPPTADAAGAREVRYRLLESVAAYARERLDEAGELDRVRRRHLDHHLALAERAEPFLRGHDQRRWLEHLDAEAANLRTALETAVGTASTGAAPTPGPGPASAVGLAPGAACDAGVAPTSDVGLAPGAGDASGAGARAPEAALRLVNALAWYWFLRGRYAEARRSLQLALTAAGTAVPSADPVRAAAMAWDAGMALLVLDGSEPDPIRYSRSVLRLYDEADDPAGRARARWFVGFCRLGFGDSAAGAGFALVEEALAEHRMLGDRWGTAAALSVRAEVSLYRGETDRAQRDGEEAMALFRELGDRWGELKIVHVLGELAEITGDYERAERLRRDGLRVAEDLGLWNEASGMLARLGRVALLKGDLDQAEELHRRAWDLAAARSYLRGQEFAEVGLGMLARRRGRLDEAERHLRAWLEWCRRWEGEAGVAFTLAELGFVAELRGDAGEALALHREGLAAARSTEDRRALALAFEGLAGAWVLVDEHGRAARLLGAAHAARASVGLPLPSAERGDVDRIAAGLRLALGDAAYENDFEAGAAEPLDEVARREASN</sequence>
<dbReference type="Pfam" id="PF17874">
    <property type="entry name" value="TPR_MalT"/>
    <property type="match status" value="1"/>
</dbReference>
<dbReference type="PANTHER" id="PTHR47691:SF3">
    <property type="entry name" value="HTH-TYPE TRANSCRIPTIONAL REGULATOR RV0890C-RELATED"/>
    <property type="match status" value="1"/>
</dbReference>
<evidence type="ECO:0000256" key="2">
    <source>
        <dbReference type="ARBA" id="ARBA00023125"/>
    </source>
</evidence>
<protein>
    <submittedName>
        <fullName evidence="5">BTAD domain-containing putative transcriptional regulator</fullName>
    </submittedName>
</protein>
<dbReference type="Pfam" id="PF25872">
    <property type="entry name" value="HTH_77"/>
    <property type="match status" value="1"/>
</dbReference>
<name>A0ABW0ZR43_9ACTN</name>
<dbReference type="InterPro" id="IPR011990">
    <property type="entry name" value="TPR-like_helical_dom_sf"/>
</dbReference>
<dbReference type="InterPro" id="IPR027417">
    <property type="entry name" value="P-loop_NTPase"/>
</dbReference>
<evidence type="ECO:0000256" key="1">
    <source>
        <dbReference type="ARBA" id="ARBA00005820"/>
    </source>
</evidence>
<dbReference type="SMART" id="SM00862">
    <property type="entry name" value="Trans_reg_C"/>
    <property type="match status" value="1"/>
</dbReference>
<reference evidence="6" key="1">
    <citation type="journal article" date="2019" name="Int. J. Syst. Evol. Microbiol.">
        <title>The Global Catalogue of Microorganisms (GCM) 10K type strain sequencing project: providing services to taxonomists for standard genome sequencing and annotation.</title>
        <authorList>
            <consortium name="The Broad Institute Genomics Platform"/>
            <consortium name="The Broad Institute Genome Sequencing Center for Infectious Disease"/>
            <person name="Wu L."/>
            <person name="Ma J."/>
        </authorList>
    </citation>
    <scope>NUCLEOTIDE SEQUENCE [LARGE SCALE GENOMIC DNA]</scope>
    <source>
        <strain evidence="6">KCTC 42087</strain>
    </source>
</reference>
<dbReference type="InterPro" id="IPR016032">
    <property type="entry name" value="Sig_transdc_resp-reg_C-effctor"/>
</dbReference>
<dbReference type="PROSITE" id="PS51755">
    <property type="entry name" value="OMPR_PHOB"/>
    <property type="match status" value="1"/>
</dbReference>
<dbReference type="EMBL" id="JBHSON010000005">
    <property type="protein sequence ID" value="MFC5744993.1"/>
    <property type="molecule type" value="Genomic_DNA"/>
</dbReference>
<keyword evidence="6" id="KW-1185">Reference proteome</keyword>
<organism evidence="5 6">
    <name type="scientific">Actinomadura rugatobispora</name>
    <dbReference type="NCBI Taxonomy" id="1994"/>
    <lineage>
        <taxon>Bacteria</taxon>
        <taxon>Bacillati</taxon>
        <taxon>Actinomycetota</taxon>
        <taxon>Actinomycetes</taxon>
        <taxon>Streptosporangiales</taxon>
        <taxon>Thermomonosporaceae</taxon>
        <taxon>Actinomadura</taxon>
    </lineage>
</organism>
<dbReference type="InterPro" id="IPR058852">
    <property type="entry name" value="HTH_77"/>
</dbReference>
<dbReference type="Gene3D" id="1.25.40.10">
    <property type="entry name" value="Tetratricopeptide repeat domain"/>
    <property type="match status" value="3"/>
</dbReference>